<proteinExistence type="inferred from homology"/>
<keyword evidence="2" id="KW-0805">Transcription regulation</keyword>
<comment type="caution">
    <text evidence="7">The sequence shown here is derived from an EMBL/GenBank/DDBJ whole genome shotgun (WGS) entry which is preliminary data.</text>
</comment>
<dbReference type="Pfam" id="PF08281">
    <property type="entry name" value="Sigma70_r4_2"/>
    <property type="match status" value="1"/>
</dbReference>
<evidence type="ECO:0000313" key="7">
    <source>
        <dbReference type="EMBL" id="PYF75189.1"/>
    </source>
</evidence>
<sequence>MQGIINGCIRKDRSSQYLLYKEFYSYCMAICRRYAINDFDAADVLNNGFLKVFTHIEKYDPSRPFKSWIGRIMSNTAIDHYRTSLKFSDHEDVAEHQEIGNGAAVYDQLAYKDLLQLIQGLSPAYRTVFNLYAIDGYAHEEIAELLNISVGTSKSNLFKARQKLQEKLNMSDRGVEIPAKLNIDTDGKR</sequence>
<organism evidence="7 8">
    <name type="scientific">Pedobacter nutrimenti</name>
    <dbReference type="NCBI Taxonomy" id="1241337"/>
    <lineage>
        <taxon>Bacteria</taxon>
        <taxon>Pseudomonadati</taxon>
        <taxon>Bacteroidota</taxon>
        <taxon>Sphingobacteriia</taxon>
        <taxon>Sphingobacteriales</taxon>
        <taxon>Sphingobacteriaceae</taxon>
        <taxon>Pedobacter</taxon>
    </lineage>
</organism>
<evidence type="ECO:0000259" key="5">
    <source>
        <dbReference type="Pfam" id="PF04542"/>
    </source>
</evidence>
<evidence type="ECO:0000256" key="2">
    <source>
        <dbReference type="ARBA" id="ARBA00023015"/>
    </source>
</evidence>
<keyword evidence="4" id="KW-0804">Transcription</keyword>
<dbReference type="GO" id="GO:0006352">
    <property type="term" value="P:DNA-templated transcription initiation"/>
    <property type="evidence" value="ECO:0007669"/>
    <property type="project" value="InterPro"/>
</dbReference>
<evidence type="ECO:0000259" key="6">
    <source>
        <dbReference type="Pfam" id="PF08281"/>
    </source>
</evidence>
<dbReference type="InterPro" id="IPR013249">
    <property type="entry name" value="RNA_pol_sigma70_r4_t2"/>
</dbReference>
<reference evidence="7 8" key="1">
    <citation type="submission" date="2018-06" db="EMBL/GenBank/DDBJ databases">
        <title>Genomic Encyclopedia of Archaeal and Bacterial Type Strains, Phase II (KMG-II): from individual species to whole genera.</title>
        <authorList>
            <person name="Goeker M."/>
        </authorList>
    </citation>
    <scope>NUCLEOTIDE SEQUENCE [LARGE SCALE GENOMIC DNA]</scope>
    <source>
        <strain evidence="7 8">DSM 27372</strain>
    </source>
</reference>
<dbReference type="Gene3D" id="1.10.1740.10">
    <property type="match status" value="1"/>
</dbReference>
<dbReference type="Gene3D" id="1.10.10.10">
    <property type="entry name" value="Winged helix-like DNA-binding domain superfamily/Winged helix DNA-binding domain"/>
    <property type="match status" value="1"/>
</dbReference>
<dbReference type="InterPro" id="IPR013324">
    <property type="entry name" value="RNA_pol_sigma_r3/r4-like"/>
</dbReference>
<comment type="similarity">
    <text evidence="1">Belongs to the sigma-70 factor family. ECF subfamily.</text>
</comment>
<dbReference type="EMBL" id="QKLU01000003">
    <property type="protein sequence ID" value="PYF75189.1"/>
    <property type="molecule type" value="Genomic_DNA"/>
</dbReference>
<evidence type="ECO:0000256" key="4">
    <source>
        <dbReference type="ARBA" id="ARBA00023163"/>
    </source>
</evidence>
<dbReference type="SUPFAM" id="SSF88946">
    <property type="entry name" value="Sigma2 domain of RNA polymerase sigma factors"/>
    <property type="match status" value="1"/>
</dbReference>
<protein>
    <submittedName>
        <fullName evidence="7">RNA polymerase sigma-70 factor (ECF subfamily)</fullName>
    </submittedName>
</protein>
<gene>
    <name evidence="7" type="ORF">B0O44_103639</name>
</gene>
<dbReference type="Pfam" id="PF04542">
    <property type="entry name" value="Sigma70_r2"/>
    <property type="match status" value="1"/>
</dbReference>
<accession>A0A318UU65</accession>
<evidence type="ECO:0000256" key="3">
    <source>
        <dbReference type="ARBA" id="ARBA00023082"/>
    </source>
</evidence>
<keyword evidence="8" id="KW-1185">Reference proteome</keyword>
<dbReference type="CDD" id="cd06171">
    <property type="entry name" value="Sigma70_r4"/>
    <property type="match status" value="1"/>
</dbReference>
<dbReference type="InterPro" id="IPR013325">
    <property type="entry name" value="RNA_pol_sigma_r2"/>
</dbReference>
<keyword evidence="3" id="KW-0731">Sigma factor</keyword>
<dbReference type="Proteomes" id="UP000248198">
    <property type="component" value="Unassembled WGS sequence"/>
</dbReference>
<dbReference type="InterPro" id="IPR036388">
    <property type="entry name" value="WH-like_DNA-bd_sf"/>
</dbReference>
<dbReference type="PANTHER" id="PTHR43133:SF46">
    <property type="entry name" value="RNA POLYMERASE SIGMA-70 FACTOR ECF SUBFAMILY"/>
    <property type="match status" value="1"/>
</dbReference>
<dbReference type="AlphaFoldDB" id="A0A318UU65"/>
<dbReference type="GO" id="GO:0003677">
    <property type="term" value="F:DNA binding"/>
    <property type="evidence" value="ECO:0007669"/>
    <property type="project" value="InterPro"/>
</dbReference>
<evidence type="ECO:0000256" key="1">
    <source>
        <dbReference type="ARBA" id="ARBA00010641"/>
    </source>
</evidence>
<dbReference type="NCBIfam" id="TIGR02937">
    <property type="entry name" value="sigma70-ECF"/>
    <property type="match status" value="1"/>
</dbReference>
<dbReference type="PANTHER" id="PTHR43133">
    <property type="entry name" value="RNA POLYMERASE ECF-TYPE SIGMA FACTO"/>
    <property type="match status" value="1"/>
</dbReference>
<dbReference type="GO" id="GO:0016987">
    <property type="term" value="F:sigma factor activity"/>
    <property type="evidence" value="ECO:0007669"/>
    <property type="project" value="UniProtKB-KW"/>
</dbReference>
<name>A0A318UU65_9SPHI</name>
<evidence type="ECO:0000313" key="8">
    <source>
        <dbReference type="Proteomes" id="UP000248198"/>
    </source>
</evidence>
<dbReference type="SUPFAM" id="SSF88659">
    <property type="entry name" value="Sigma3 and sigma4 domains of RNA polymerase sigma factors"/>
    <property type="match status" value="1"/>
</dbReference>
<dbReference type="InterPro" id="IPR007627">
    <property type="entry name" value="RNA_pol_sigma70_r2"/>
</dbReference>
<feature type="domain" description="RNA polymerase sigma factor 70 region 4 type 2" evidence="6">
    <location>
        <begin position="113"/>
        <end position="164"/>
    </location>
</feature>
<dbReference type="InterPro" id="IPR014284">
    <property type="entry name" value="RNA_pol_sigma-70_dom"/>
</dbReference>
<dbReference type="InterPro" id="IPR039425">
    <property type="entry name" value="RNA_pol_sigma-70-like"/>
</dbReference>
<feature type="domain" description="RNA polymerase sigma-70 region 2" evidence="5">
    <location>
        <begin position="19"/>
        <end position="83"/>
    </location>
</feature>
<dbReference type="RefSeq" id="WP_245943642.1">
    <property type="nucleotide sequence ID" value="NZ_QKLU01000003.1"/>
</dbReference>